<evidence type="ECO:0000256" key="2">
    <source>
        <dbReference type="ARBA" id="ARBA00002704"/>
    </source>
</evidence>
<accession>A0A2J7RK91</accession>
<feature type="region of interest" description="Disordered" evidence="8">
    <location>
        <begin position="56"/>
        <end position="103"/>
    </location>
</feature>
<keyword evidence="7" id="KW-0378">Hydrolase</keyword>
<gene>
    <name evidence="10" type="ORF">B7P43_G01483</name>
</gene>
<comment type="function">
    <text evidence="2">Catalyzes the hydrolysis of 5-hydroxyisourate (HIU) to 2-oxo-4-hydroxy-4-carboxy-5-ureidoimidazoline (OHCU).</text>
</comment>
<dbReference type="CDD" id="cd05822">
    <property type="entry name" value="TLP_HIUase"/>
    <property type="match status" value="1"/>
</dbReference>
<evidence type="ECO:0000256" key="6">
    <source>
        <dbReference type="ARBA" id="ARBA00022631"/>
    </source>
</evidence>
<evidence type="ECO:0000256" key="1">
    <source>
        <dbReference type="ARBA" id="ARBA00001043"/>
    </source>
</evidence>
<evidence type="ECO:0000313" key="11">
    <source>
        <dbReference type="Proteomes" id="UP000235965"/>
    </source>
</evidence>
<dbReference type="EC" id="3.5.2.17" evidence="5"/>
<dbReference type="PRINTS" id="PR00189">
    <property type="entry name" value="TRNSTHYRETIN"/>
</dbReference>
<dbReference type="AlphaFoldDB" id="A0A2J7RK91"/>
<reference evidence="10 11" key="1">
    <citation type="submission" date="2017-12" db="EMBL/GenBank/DDBJ databases">
        <title>Hemimetabolous genomes reveal molecular basis of termite eusociality.</title>
        <authorList>
            <person name="Harrison M.C."/>
            <person name="Jongepier E."/>
            <person name="Robertson H.M."/>
            <person name="Arning N."/>
            <person name="Bitard-Feildel T."/>
            <person name="Chao H."/>
            <person name="Childers C.P."/>
            <person name="Dinh H."/>
            <person name="Doddapaneni H."/>
            <person name="Dugan S."/>
            <person name="Gowin J."/>
            <person name="Greiner C."/>
            <person name="Han Y."/>
            <person name="Hu H."/>
            <person name="Hughes D.S.T."/>
            <person name="Huylmans A.-K."/>
            <person name="Kemena C."/>
            <person name="Kremer L.P.M."/>
            <person name="Lee S.L."/>
            <person name="Lopez-Ezquerra A."/>
            <person name="Mallet L."/>
            <person name="Monroy-Kuhn J.M."/>
            <person name="Moser A."/>
            <person name="Murali S.C."/>
            <person name="Muzny D.M."/>
            <person name="Otani S."/>
            <person name="Piulachs M.-D."/>
            <person name="Poelchau M."/>
            <person name="Qu J."/>
            <person name="Schaub F."/>
            <person name="Wada-Katsumata A."/>
            <person name="Worley K.C."/>
            <person name="Xie Q."/>
            <person name="Ylla G."/>
            <person name="Poulsen M."/>
            <person name="Gibbs R.A."/>
            <person name="Schal C."/>
            <person name="Richards S."/>
            <person name="Belles X."/>
            <person name="Korb J."/>
            <person name="Bornberg-Bauer E."/>
        </authorList>
    </citation>
    <scope>NUCLEOTIDE SEQUENCE [LARGE SCALE GENOMIC DNA]</scope>
    <source>
        <tissue evidence="10">Whole body</tissue>
    </source>
</reference>
<dbReference type="Proteomes" id="UP000235965">
    <property type="component" value="Unassembled WGS sequence"/>
</dbReference>
<evidence type="ECO:0000256" key="7">
    <source>
        <dbReference type="ARBA" id="ARBA00022801"/>
    </source>
</evidence>
<dbReference type="EMBL" id="NEVH01002981">
    <property type="protein sequence ID" value="PNF41256.1"/>
    <property type="molecule type" value="Genomic_DNA"/>
</dbReference>
<evidence type="ECO:0000256" key="3">
    <source>
        <dbReference type="ARBA" id="ARBA00009850"/>
    </source>
</evidence>
<dbReference type="PANTHER" id="PTHR10395:SF7">
    <property type="entry name" value="5-HYDROXYISOURATE HYDROLASE"/>
    <property type="match status" value="1"/>
</dbReference>
<dbReference type="STRING" id="105785.A0A2J7RK91"/>
<comment type="caution">
    <text evidence="10">The sequence shown here is derived from an EMBL/GenBank/DDBJ whole genome shotgun (WGS) entry which is preliminary data.</text>
</comment>
<evidence type="ECO:0000259" key="9">
    <source>
        <dbReference type="Pfam" id="PF00576"/>
    </source>
</evidence>
<dbReference type="InterPro" id="IPR023416">
    <property type="entry name" value="Transthyretin/HIU_hydrolase_d"/>
</dbReference>
<protein>
    <recommendedName>
        <fullName evidence="5">hydroxyisourate hydrolase</fullName>
        <ecNumber evidence="5">3.5.2.17</ecNumber>
    </recommendedName>
</protein>
<dbReference type="GO" id="GO:0033971">
    <property type="term" value="F:hydroxyisourate hydrolase activity"/>
    <property type="evidence" value="ECO:0007669"/>
    <property type="project" value="UniProtKB-EC"/>
</dbReference>
<evidence type="ECO:0000256" key="5">
    <source>
        <dbReference type="ARBA" id="ARBA00012609"/>
    </source>
</evidence>
<keyword evidence="11" id="KW-1185">Reference proteome</keyword>
<comment type="similarity">
    <text evidence="3">Belongs to the transthyretin family. 5-hydroxyisourate hydrolase subfamily.</text>
</comment>
<dbReference type="InterPro" id="IPR036817">
    <property type="entry name" value="Transthyretin/HIU_hydrolase_sf"/>
</dbReference>
<dbReference type="InterPro" id="IPR000895">
    <property type="entry name" value="Transthyretin/HIU_hydrolase"/>
</dbReference>
<dbReference type="InterPro" id="IPR014306">
    <property type="entry name" value="Hydroxyisourate_hydrolase"/>
</dbReference>
<dbReference type="Gene3D" id="2.60.40.180">
    <property type="entry name" value="Transthyretin/hydroxyisourate hydrolase domain"/>
    <property type="match status" value="1"/>
</dbReference>
<dbReference type="Pfam" id="PF00576">
    <property type="entry name" value="Transthyretin"/>
    <property type="match status" value="1"/>
</dbReference>
<evidence type="ECO:0000256" key="4">
    <source>
        <dbReference type="ARBA" id="ARBA00011881"/>
    </source>
</evidence>
<proteinExistence type="inferred from homology"/>
<sequence>MSKREGSRAPRYFQFYNGEWEKLPIFKGWLAPVPDNRHKAFCKYCKKEFRAHRTDLRTHARSRKHQKAGDMYFSDSKKDENPDINSQNVADIDRSDVNSSDGWDEGDANVAEVEDVPPPCMGTMAFVDILQCMQLMSAENQTVVSGGVSTQVLDLVRGVPVSRMAVTLWLECGNSWTQISEGITDADGRCTNLLQLNEIVAGRYKMHFEVKKYFTLGLHDTFYPFIEVTFDVSDPLEQYHVPLLLSPFGYMVYRGR</sequence>
<organism evidence="10 11">
    <name type="scientific">Cryptotermes secundus</name>
    <dbReference type="NCBI Taxonomy" id="105785"/>
    <lineage>
        <taxon>Eukaryota</taxon>
        <taxon>Metazoa</taxon>
        <taxon>Ecdysozoa</taxon>
        <taxon>Arthropoda</taxon>
        <taxon>Hexapoda</taxon>
        <taxon>Insecta</taxon>
        <taxon>Pterygota</taxon>
        <taxon>Neoptera</taxon>
        <taxon>Polyneoptera</taxon>
        <taxon>Dictyoptera</taxon>
        <taxon>Blattodea</taxon>
        <taxon>Blattoidea</taxon>
        <taxon>Termitoidae</taxon>
        <taxon>Kalotermitidae</taxon>
        <taxon>Cryptotermitinae</taxon>
        <taxon>Cryptotermes</taxon>
    </lineage>
</organism>
<name>A0A2J7RK91_9NEOP</name>
<dbReference type="SUPFAM" id="SSF49472">
    <property type="entry name" value="Transthyretin (synonym: prealbumin)"/>
    <property type="match status" value="1"/>
</dbReference>
<evidence type="ECO:0000313" key="10">
    <source>
        <dbReference type="EMBL" id="PNF41256.1"/>
    </source>
</evidence>
<comment type="subunit">
    <text evidence="4">Homotetramer.</text>
</comment>
<evidence type="ECO:0000256" key="8">
    <source>
        <dbReference type="SAM" id="MobiDB-lite"/>
    </source>
</evidence>
<dbReference type="PANTHER" id="PTHR10395">
    <property type="entry name" value="URICASE AND TRANSTHYRETIN-RELATED"/>
    <property type="match status" value="1"/>
</dbReference>
<comment type="catalytic activity">
    <reaction evidence="1">
        <text>5-hydroxyisourate + H2O = 5-hydroxy-2-oxo-4-ureido-2,5-dihydro-1H-imidazole-5-carboxylate + H(+)</text>
        <dbReference type="Rhea" id="RHEA:23736"/>
        <dbReference type="ChEBI" id="CHEBI:15377"/>
        <dbReference type="ChEBI" id="CHEBI:15378"/>
        <dbReference type="ChEBI" id="CHEBI:18072"/>
        <dbReference type="ChEBI" id="CHEBI:58639"/>
        <dbReference type="EC" id="3.5.2.17"/>
    </reaction>
</comment>
<feature type="domain" description="Transthyretin/hydroxyisourate hydrolase" evidence="9">
    <location>
        <begin position="148"/>
        <end position="255"/>
    </location>
</feature>
<dbReference type="NCBIfam" id="TIGR02962">
    <property type="entry name" value="hdxy_isourate"/>
    <property type="match status" value="1"/>
</dbReference>
<dbReference type="GO" id="GO:0006144">
    <property type="term" value="P:purine nucleobase metabolic process"/>
    <property type="evidence" value="ECO:0007669"/>
    <property type="project" value="UniProtKB-KW"/>
</dbReference>
<keyword evidence="6" id="KW-0659">Purine metabolism</keyword>
<dbReference type="InParanoid" id="A0A2J7RK91"/>
<dbReference type="OrthoDB" id="8186149at2759"/>